<dbReference type="Proteomes" id="UP000264120">
    <property type="component" value="Chromosome"/>
</dbReference>
<keyword evidence="2" id="KW-0808">Transferase</keyword>
<protein>
    <submittedName>
        <fullName evidence="2">Acetyltransferase (GNAT) family protein</fullName>
    </submittedName>
</protein>
<dbReference type="InterPro" id="IPR000182">
    <property type="entry name" value="GNAT_dom"/>
</dbReference>
<organism evidence="2 3">
    <name type="scientific">Komagataeibacter saccharivorans</name>
    <dbReference type="NCBI Taxonomy" id="265959"/>
    <lineage>
        <taxon>Bacteria</taxon>
        <taxon>Pseudomonadati</taxon>
        <taxon>Pseudomonadota</taxon>
        <taxon>Alphaproteobacteria</taxon>
        <taxon>Acetobacterales</taxon>
        <taxon>Acetobacteraceae</taxon>
        <taxon>Komagataeibacter</taxon>
    </lineage>
</organism>
<dbReference type="EMBL" id="CP023036">
    <property type="protein sequence ID" value="AXY21647.1"/>
    <property type="molecule type" value="Genomic_DNA"/>
</dbReference>
<dbReference type="RefSeq" id="WP_254057959.1">
    <property type="nucleotide sequence ID" value="NZ_CP023036.1"/>
</dbReference>
<sequence length="182" mass="19745">MCPSIPSTGPTTIPPANPWRPMRADDLDGVVAVAAQLHPDYPERRDVLDERRRLCPSGCLILPDARGNPGGYVLSHPGRVASPPALDTYLHTLPEQPDCWYIHDIAILPALRGQRATRDALQIVTGQARQHGLHWLALMATPAARGLWTHLGFTPIADIPPHIAATYGGEACPMRRPLSPGT</sequence>
<dbReference type="Gene3D" id="3.40.630.30">
    <property type="match status" value="1"/>
</dbReference>
<dbReference type="KEGG" id="ksc:CD178_00845"/>
<dbReference type="PROSITE" id="PS51186">
    <property type="entry name" value="GNAT"/>
    <property type="match status" value="1"/>
</dbReference>
<accession>A0A347W9V4</accession>
<dbReference type="GO" id="GO:0016747">
    <property type="term" value="F:acyltransferase activity, transferring groups other than amino-acyl groups"/>
    <property type="evidence" value="ECO:0007669"/>
    <property type="project" value="InterPro"/>
</dbReference>
<gene>
    <name evidence="2" type="ORF">CD178_00845</name>
</gene>
<reference evidence="2 3" key="1">
    <citation type="submission" date="2017-08" db="EMBL/GenBank/DDBJ databases">
        <title>Complete genome sequence of Gluconacetobacter saccharivorans CV1 isolated from Fermented Vinegar.</title>
        <authorList>
            <person name="Kim S.-Y."/>
        </authorList>
    </citation>
    <scope>NUCLEOTIDE SEQUENCE [LARGE SCALE GENOMIC DNA]</scope>
    <source>
        <strain evidence="2 3">CV1</strain>
    </source>
</reference>
<dbReference type="Pfam" id="PF00583">
    <property type="entry name" value="Acetyltransf_1"/>
    <property type="match status" value="1"/>
</dbReference>
<name>A0A347W9V4_9PROT</name>
<dbReference type="SUPFAM" id="SSF55729">
    <property type="entry name" value="Acyl-CoA N-acyltransferases (Nat)"/>
    <property type="match status" value="1"/>
</dbReference>
<keyword evidence="3" id="KW-1185">Reference proteome</keyword>
<dbReference type="AlphaFoldDB" id="A0A347W9V4"/>
<evidence type="ECO:0000259" key="1">
    <source>
        <dbReference type="PROSITE" id="PS51186"/>
    </source>
</evidence>
<feature type="domain" description="N-acetyltransferase" evidence="1">
    <location>
        <begin position="17"/>
        <end position="179"/>
    </location>
</feature>
<dbReference type="InterPro" id="IPR016181">
    <property type="entry name" value="Acyl_CoA_acyltransferase"/>
</dbReference>
<proteinExistence type="predicted"/>
<dbReference type="CDD" id="cd04301">
    <property type="entry name" value="NAT_SF"/>
    <property type="match status" value="1"/>
</dbReference>
<evidence type="ECO:0000313" key="2">
    <source>
        <dbReference type="EMBL" id="AXY21647.1"/>
    </source>
</evidence>
<evidence type="ECO:0000313" key="3">
    <source>
        <dbReference type="Proteomes" id="UP000264120"/>
    </source>
</evidence>